<dbReference type="PROSITE" id="PS50097">
    <property type="entry name" value="BTB"/>
    <property type="match status" value="1"/>
</dbReference>
<keyword evidence="6" id="KW-0539">Nucleus</keyword>
<dbReference type="EMBL" id="KB201890">
    <property type="protein sequence ID" value="ESO93782.1"/>
    <property type="molecule type" value="Genomic_DNA"/>
</dbReference>
<dbReference type="InterPro" id="IPR018574">
    <property type="entry name" value="Structure-sp_endonuc_su_Slx4"/>
</dbReference>
<dbReference type="CDD" id="cd22999">
    <property type="entry name" value="SAP_SLX4"/>
    <property type="match status" value="1"/>
</dbReference>
<evidence type="ECO:0000256" key="2">
    <source>
        <dbReference type="ARBA" id="ARBA00006661"/>
    </source>
</evidence>
<keyword evidence="11" id="KW-1185">Reference proteome</keyword>
<feature type="compositionally biased region" description="Low complexity" evidence="8">
    <location>
        <begin position="1080"/>
        <end position="1092"/>
    </location>
</feature>
<dbReference type="GO" id="GO:0006260">
    <property type="term" value="P:DNA replication"/>
    <property type="evidence" value="ECO:0007669"/>
    <property type="project" value="InterPro"/>
</dbReference>
<dbReference type="GO" id="GO:0006281">
    <property type="term" value="P:DNA repair"/>
    <property type="evidence" value="ECO:0007669"/>
    <property type="project" value="UniProtKB-KW"/>
</dbReference>
<evidence type="ECO:0000256" key="4">
    <source>
        <dbReference type="ARBA" id="ARBA00023172"/>
    </source>
</evidence>
<dbReference type="GO" id="GO:0000712">
    <property type="term" value="P:resolution of meiotic recombination intermediates"/>
    <property type="evidence" value="ECO:0007669"/>
    <property type="project" value="TreeGrafter"/>
</dbReference>
<dbReference type="Pfam" id="PF09494">
    <property type="entry name" value="Slx4"/>
    <property type="match status" value="1"/>
</dbReference>
<feature type="compositionally biased region" description="Basic and acidic residues" evidence="8">
    <location>
        <begin position="281"/>
        <end position="298"/>
    </location>
</feature>
<organism evidence="10 11">
    <name type="scientific">Lottia gigantea</name>
    <name type="common">Giant owl limpet</name>
    <dbReference type="NCBI Taxonomy" id="225164"/>
    <lineage>
        <taxon>Eukaryota</taxon>
        <taxon>Metazoa</taxon>
        <taxon>Spiralia</taxon>
        <taxon>Lophotrochozoa</taxon>
        <taxon>Mollusca</taxon>
        <taxon>Gastropoda</taxon>
        <taxon>Patellogastropoda</taxon>
        <taxon>Lottioidea</taxon>
        <taxon>Lottiidae</taxon>
        <taxon>Lottia</taxon>
    </lineage>
</organism>
<dbReference type="HOGENOM" id="CLU_270662_0_0_1"/>
<evidence type="ECO:0000256" key="8">
    <source>
        <dbReference type="SAM" id="MobiDB-lite"/>
    </source>
</evidence>
<reference evidence="10 11" key="1">
    <citation type="journal article" date="2013" name="Nature">
        <title>Insights into bilaterian evolution from three spiralian genomes.</title>
        <authorList>
            <person name="Simakov O."/>
            <person name="Marletaz F."/>
            <person name="Cho S.J."/>
            <person name="Edsinger-Gonzales E."/>
            <person name="Havlak P."/>
            <person name="Hellsten U."/>
            <person name="Kuo D.H."/>
            <person name="Larsson T."/>
            <person name="Lv J."/>
            <person name="Arendt D."/>
            <person name="Savage R."/>
            <person name="Osoegawa K."/>
            <person name="de Jong P."/>
            <person name="Grimwood J."/>
            <person name="Chapman J.A."/>
            <person name="Shapiro H."/>
            <person name="Aerts A."/>
            <person name="Otillar R.P."/>
            <person name="Terry A.Y."/>
            <person name="Boore J.L."/>
            <person name="Grigoriev I.V."/>
            <person name="Lindberg D.R."/>
            <person name="Seaver E.C."/>
            <person name="Weisblat D.A."/>
            <person name="Putnam N.H."/>
            <person name="Rokhsar D.S."/>
        </authorList>
    </citation>
    <scope>NUCLEOTIDE SEQUENCE [LARGE SCALE GENOMIC DNA]</scope>
</reference>
<feature type="domain" description="BTB" evidence="9">
    <location>
        <begin position="574"/>
        <end position="635"/>
    </location>
</feature>
<dbReference type="SUPFAM" id="SSF54695">
    <property type="entry name" value="POZ domain"/>
    <property type="match status" value="1"/>
</dbReference>
<dbReference type="PANTHER" id="PTHR21541">
    <property type="entry name" value="BTB POZ DOMAIN CONTAINING 12"/>
    <property type="match status" value="1"/>
</dbReference>
<dbReference type="STRING" id="225164.V4AAI8"/>
<dbReference type="AlphaFoldDB" id="V4AAI8"/>
<comment type="similarity">
    <text evidence="2">Belongs to the SLX4 family.</text>
</comment>
<evidence type="ECO:0000256" key="6">
    <source>
        <dbReference type="ARBA" id="ARBA00023242"/>
    </source>
</evidence>
<feature type="region of interest" description="Disordered" evidence="8">
    <location>
        <begin position="878"/>
        <end position="910"/>
    </location>
</feature>
<feature type="region of interest" description="Disordered" evidence="8">
    <location>
        <begin position="275"/>
        <end position="298"/>
    </location>
</feature>
<gene>
    <name evidence="10" type="ORF">LOTGIDRAFT_228558</name>
</gene>
<dbReference type="GeneID" id="20247693"/>
<comment type="subcellular location">
    <subcellularLocation>
        <location evidence="1">Nucleus</location>
    </subcellularLocation>
</comment>
<evidence type="ECO:0000256" key="7">
    <source>
        <dbReference type="ARBA" id="ARBA00029496"/>
    </source>
</evidence>
<dbReference type="CTD" id="20247693"/>
<feature type="compositionally biased region" description="Basic and acidic residues" evidence="8">
    <location>
        <begin position="699"/>
        <end position="714"/>
    </location>
</feature>
<dbReference type="PANTHER" id="PTHR21541:SF3">
    <property type="entry name" value="STRUCTURE-SPECIFIC ENDONUCLEASE SUBUNIT SLX4"/>
    <property type="match status" value="1"/>
</dbReference>
<evidence type="ECO:0000313" key="11">
    <source>
        <dbReference type="Proteomes" id="UP000030746"/>
    </source>
</evidence>
<dbReference type="SMART" id="SM00225">
    <property type="entry name" value="BTB"/>
    <property type="match status" value="1"/>
</dbReference>
<keyword evidence="4" id="KW-0233">DNA recombination</keyword>
<dbReference type="Gene3D" id="3.30.710.10">
    <property type="entry name" value="Potassium Channel Kv1.1, Chain A"/>
    <property type="match status" value="1"/>
</dbReference>
<proteinExistence type="inferred from homology"/>
<evidence type="ECO:0000256" key="5">
    <source>
        <dbReference type="ARBA" id="ARBA00023204"/>
    </source>
</evidence>
<evidence type="ECO:0000259" key="9">
    <source>
        <dbReference type="PROSITE" id="PS50097"/>
    </source>
</evidence>
<evidence type="ECO:0000313" key="10">
    <source>
        <dbReference type="EMBL" id="ESO93782.1"/>
    </source>
</evidence>
<dbReference type="Pfam" id="PF00651">
    <property type="entry name" value="BTB"/>
    <property type="match status" value="1"/>
</dbReference>
<dbReference type="OrthoDB" id="5576441at2759"/>
<name>V4AAI8_LOTGI</name>
<dbReference type="OMA" id="KEATLWE"/>
<dbReference type="RefSeq" id="XP_009055408.1">
    <property type="nucleotide sequence ID" value="XM_009057160.1"/>
</dbReference>
<dbReference type="InterPro" id="IPR000210">
    <property type="entry name" value="BTB/POZ_dom"/>
</dbReference>
<dbReference type="InterPro" id="IPR011333">
    <property type="entry name" value="SKP1/BTB/POZ_sf"/>
</dbReference>
<feature type="region of interest" description="Disordered" evidence="8">
    <location>
        <begin position="692"/>
        <end position="719"/>
    </location>
</feature>
<keyword evidence="5" id="KW-0234">DNA repair</keyword>
<feature type="compositionally biased region" description="Basic residues" evidence="8">
    <location>
        <begin position="1038"/>
        <end position="1064"/>
    </location>
</feature>
<accession>V4AAI8</accession>
<dbReference type="KEGG" id="lgi:LOTGIDRAFT_228558"/>
<sequence>MAMECSSSTPDKNDENTLKIVKDNAKHSHSKTLVKKAKLSLFKKSCVAKSLNPDVDLDETGQFQENQASDFRIHIKPVRKPQKGVHSKQEVLDQREGTLNVFKEIIKGEINVDGSEQACPTCRESIPSSQMPSHISLCLKEQFTLVRTNSQDNNEKSKDYQLCQICQKDISHMNSTRRSQHVNHCMDQREAGLKEEENKKRLLTEAKTAILDCPVCGKALKTAQSRKSHMKKCSVKMSVTTEKLLALIKNQEEERNVEIAAGVIPNSLRLLRLKSAAPASNEDKRSKRVTEPKNKLDEQTQLALALSTSIAEQQHIQDQAIVGQKQTNQGKKSRNRKNCAEDIPLILKLNREEAKRRIADRVTQLLLPKTPQNSQENIVVTPPDSSRLDLTDMSVECEIFRSNLLQPRLWTESGLSDKDENGIDKFYVSALMPSVSKATVKAGSKLRRMSTIPGRRNSEELEKEILVNQQKSLEYQQSVDQKKNQVNTTLKSELPLSSSPVVTQTAVLLAELAAEADGSGSHLEYSMIQQQNDDLHNSGFCPEEPIEIHKEILTPCVVSLQQSLLNMVDSPTDSDVTIVTSNRPIPAHKIFLRSRCPQMLQKVTDRNQLDLSSTPSDVVLTVLKYIYSGSVLLNPGCLEGVIHLSSSLGLDELENICQTVMKSRQEHPGTKDTEEEEENGLDVLENLWSSSSEFGSEDEGVKGHSEGGEVKGQDDREEDDWREMFYTQREQIKRQNSYDLLNNVEANDILSDNSENLNEEIDTTQKKIEPKDGTCGDETPCGSMPPNCVVGESDDCDSDRDTKNEEISVCKSNPLDFKAVSGSMDCCVIPKTDDTCSDSEDNCSILDIVDKRRRSNSNSQSSFQDNYLREQCNSYSLPKDVTDDISEDFSNSTSMEKSAADPESEINVDGNNDIFIPQDDFDDALNERGDEEIIQTNFKTPTLSESAKKRRAKKPWVAPSPFTPMPNYDAMNTPQLQKQINKYGLRPACKKRMKDVLSTIYHETHQYETDSDCEIDAEKLNLMKQKVEKIQEKEIKSKKSTRGTKKAPAKQTKTVKKPSSKKITKPPIQTINFPLEGSSDDQLSSSQNSDISDLPEESILAVRDDDDDESDGPKCSKSELHKKLTEYIKSNTDIHIDTLQYIPLEIDIFKKRMTENGIKCSMEKLQEYFDEKCISFTMKNNRKPRKQKRKPKLRRMKVTIDV</sequence>
<protein>
    <recommendedName>
        <fullName evidence="7">Structure-specific endonuclease subunit SLX4</fullName>
    </recommendedName>
</protein>
<feature type="region of interest" description="Disordered" evidence="8">
    <location>
        <begin position="1031"/>
        <end position="1096"/>
    </location>
</feature>
<evidence type="ECO:0000256" key="3">
    <source>
        <dbReference type="ARBA" id="ARBA00022763"/>
    </source>
</evidence>
<dbReference type="Proteomes" id="UP000030746">
    <property type="component" value="Unassembled WGS sequence"/>
</dbReference>
<keyword evidence="3" id="KW-0227">DNA damage</keyword>
<dbReference type="GO" id="GO:0033557">
    <property type="term" value="C:Slx1-Slx4 complex"/>
    <property type="evidence" value="ECO:0007669"/>
    <property type="project" value="InterPro"/>
</dbReference>
<evidence type="ECO:0000256" key="1">
    <source>
        <dbReference type="ARBA" id="ARBA00004123"/>
    </source>
</evidence>